<gene>
    <name evidence="16" type="ORF">SmJEL517_g05649</name>
</gene>
<dbReference type="NCBIfam" id="TIGR00092">
    <property type="entry name" value="redox-regulated ATPase YchF"/>
    <property type="match status" value="1"/>
</dbReference>
<comment type="similarity">
    <text evidence="13">Belongs to the TRAFAC class OBG-HflX-like GTPase superfamily. OBG GTPase family. YchF/OLA1 subfamily.</text>
</comment>
<dbReference type="CDD" id="cd04867">
    <property type="entry name" value="TGS_YchF_OLA1"/>
    <property type="match status" value="1"/>
</dbReference>
<keyword evidence="12" id="KW-0456">Lyase</keyword>
<comment type="function">
    <text evidence="13">Hydrolyzes ATP, and can also hydrolyze GTP with lower efficiency. Has lower affinity for GTP.</text>
</comment>
<dbReference type="GO" id="GO:0006520">
    <property type="term" value="P:amino acid metabolic process"/>
    <property type="evidence" value="ECO:0007669"/>
    <property type="project" value="InterPro"/>
</dbReference>
<dbReference type="Pfam" id="PF06071">
    <property type="entry name" value="YchF-GTPase_C"/>
    <property type="match status" value="1"/>
</dbReference>
<proteinExistence type="inferred from homology"/>
<keyword evidence="6" id="KW-0479">Metal-binding</keyword>
<evidence type="ECO:0000256" key="9">
    <source>
        <dbReference type="ARBA" id="ARBA00022840"/>
    </source>
</evidence>
<dbReference type="InterPro" id="IPR015422">
    <property type="entry name" value="PyrdxlP-dep_Trfase_small"/>
</dbReference>
<dbReference type="Proteomes" id="UP000319731">
    <property type="component" value="Unassembled WGS sequence"/>
</dbReference>
<evidence type="ECO:0000256" key="11">
    <source>
        <dbReference type="ARBA" id="ARBA00022898"/>
    </source>
</evidence>
<dbReference type="PROSITE" id="PS51880">
    <property type="entry name" value="TGS"/>
    <property type="match status" value="1"/>
</dbReference>
<keyword evidence="17" id="KW-1185">Reference proteome</keyword>
<dbReference type="RefSeq" id="XP_031022464.1">
    <property type="nucleotide sequence ID" value="XM_031171575.1"/>
</dbReference>
<dbReference type="PANTHER" id="PTHR23305:SF11">
    <property type="entry name" value="OBG-LIKE ATPASE 1"/>
    <property type="match status" value="1"/>
</dbReference>
<dbReference type="InterPro" id="IPR004396">
    <property type="entry name" value="ATPase_YchF/OLA1"/>
</dbReference>
<dbReference type="FunFam" id="1.10.150.300:FF:000003">
    <property type="entry name" value="Obg-like ATPase 1"/>
    <property type="match status" value="1"/>
</dbReference>
<dbReference type="GO" id="GO:0005829">
    <property type="term" value="C:cytosol"/>
    <property type="evidence" value="ECO:0007669"/>
    <property type="project" value="UniProtKB-SubCell"/>
</dbReference>
<evidence type="ECO:0000256" key="1">
    <source>
        <dbReference type="ARBA" id="ARBA00001933"/>
    </source>
</evidence>
<reference evidence="16 17" key="1">
    <citation type="journal article" date="2019" name="Sci. Rep.">
        <title>Comparative genomics of chytrid fungi reveal insights into the obligate biotrophic and pathogenic lifestyle of Synchytrium endobioticum.</title>
        <authorList>
            <person name="van de Vossenberg B.T.L.H."/>
            <person name="Warris S."/>
            <person name="Nguyen H.D.T."/>
            <person name="van Gent-Pelzer M.P.E."/>
            <person name="Joly D.L."/>
            <person name="van de Geest H.C."/>
            <person name="Bonants P.J.M."/>
            <person name="Smith D.S."/>
            <person name="Levesque C.A."/>
            <person name="van der Lee T.A.J."/>
        </authorList>
    </citation>
    <scope>NUCLEOTIDE SEQUENCE [LARGE SCALE GENOMIC DNA]</scope>
    <source>
        <strain evidence="16 17">JEL517</strain>
    </source>
</reference>
<dbReference type="InterPro" id="IPR012675">
    <property type="entry name" value="Beta-grasp_dom_sf"/>
</dbReference>
<dbReference type="Gene3D" id="3.10.20.30">
    <property type="match status" value="1"/>
</dbReference>
<feature type="binding site" evidence="13">
    <location>
        <position position="558"/>
    </location>
    <ligand>
        <name>ATP</name>
        <dbReference type="ChEBI" id="CHEBI:30616"/>
    </ligand>
</feature>
<dbReference type="OrthoDB" id="424823at2759"/>
<keyword evidence="10" id="KW-0460">Magnesium</keyword>
<dbReference type="AlphaFoldDB" id="A0A507BYM7"/>
<dbReference type="PANTHER" id="PTHR23305">
    <property type="entry name" value="OBG GTPASE FAMILY"/>
    <property type="match status" value="1"/>
</dbReference>
<feature type="binding site" evidence="13">
    <location>
        <begin position="354"/>
        <end position="359"/>
    </location>
    <ligand>
        <name>ATP</name>
        <dbReference type="ChEBI" id="CHEBI:30616"/>
    </ligand>
</feature>
<evidence type="ECO:0000256" key="3">
    <source>
        <dbReference type="ARBA" id="ARBA00004514"/>
    </source>
</evidence>
<dbReference type="Gene3D" id="3.90.1150.10">
    <property type="entry name" value="Aspartate Aminotransferase, domain 1"/>
    <property type="match status" value="1"/>
</dbReference>
<evidence type="ECO:0000256" key="5">
    <source>
        <dbReference type="ARBA" id="ARBA00022490"/>
    </source>
</evidence>
<comment type="subunit">
    <text evidence="13">Monomer.</text>
</comment>
<dbReference type="InterPro" id="IPR004095">
    <property type="entry name" value="TGS"/>
</dbReference>
<dbReference type="EMBL" id="QEAO01000054">
    <property type="protein sequence ID" value="TPX30904.1"/>
    <property type="molecule type" value="Genomic_DNA"/>
</dbReference>
<comment type="cofactor">
    <cofactor evidence="1">
        <name>pyridoxal 5'-phosphate</name>
        <dbReference type="ChEBI" id="CHEBI:597326"/>
    </cofactor>
</comment>
<dbReference type="InterPro" id="IPR015421">
    <property type="entry name" value="PyrdxlP-dep_Trfase_major"/>
</dbReference>
<name>A0A507BYM7_9FUNG</name>
<dbReference type="HAMAP" id="MF_00944">
    <property type="entry name" value="YchF_OLA1_ATPase"/>
    <property type="match status" value="1"/>
</dbReference>
<dbReference type="InterPro" id="IPR023192">
    <property type="entry name" value="TGS-like_dom_sf"/>
</dbReference>
<dbReference type="NCBIfam" id="NF041359">
    <property type="entry name" value="GntG_guanitoxin"/>
    <property type="match status" value="1"/>
</dbReference>
<dbReference type="InterPro" id="IPR031167">
    <property type="entry name" value="G_OBG"/>
</dbReference>
<dbReference type="InterPro" id="IPR001597">
    <property type="entry name" value="ArAA_b-elim_lyase/Thr_aldolase"/>
</dbReference>
<dbReference type="Gene3D" id="3.40.640.10">
    <property type="entry name" value="Type I PLP-dependent aspartate aminotransferase-like (Major domain)"/>
    <property type="match status" value="1"/>
</dbReference>
<keyword evidence="7 13" id="KW-0547">Nucleotide-binding</keyword>
<evidence type="ECO:0000256" key="7">
    <source>
        <dbReference type="ARBA" id="ARBA00022741"/>
    </source>
</evidence>
<dbReference type="GO" id="GO:0016874">
    <property type="term" value="F:ligase activity"/>
    <property type="evidence" value="ECO:0007669"/>
    <property type="project" value="UniProtKB-KW"/>
</dbReference>
<evidence type="ECO:0000256" key="10">
    <source>
        <dbReference type="ARBA" id="ARBA00022842"/>
    </source>
</evidence>
<dbReference type="Gene3D" id="1.10.150.300">
    <property type="entry name" value="TGS-like domain"/>
    <property type="match status" value="1"/>
</dbReference>
<dbReference type="SUPFAM" id="SSF81271">
    <property type="entry name" value="TGS-like"/>
    <property type="match status" value="1"/>
</dbReference>
<dbReference type="GO" id="GO:0016887">
    <property type="term" value="F:ATP hydrolysis activity"/>
    <property type="evidence" value="ECO:0007669"/>
    <property type="project" value="UniProtKB-UniRule"/>
</dbReference>
<evidence type="ECO:0000259" key="15">
    <source>
        <dbReference type="PROSITE" id="PS51880"/>
    </source>
</evidence>
<organism evidence="16 17">
    <name type="scientific">Synchytrium microbalum</name>
    <dbReference type="NCBI Taxonomy" id="1806994"/>
    <lineage>
        <taxon>Eukaryota</taxon>
        <taxon>Fungi</taxon>
        <taxon>Fungi incertae sedis</taxon>
        <taxon>Chytridiomycota</taxon>
        <taxon>Chytridiomycota incertae sedis</taxon>
        <taxon>Chytridiomycetes</taxon>
        <taxon>Synchytriales</taxon>
        <taxon>Synchytriaceae</taxon>
        <taxon>Synchytrium</taxon>
    </lineage>
</organism>
<dbReference type="InterPro" id="IPR027417">
    <property type="entry name" value="P-loop_NTPase"/>
</dbReference>
<dbReference type="FunFam" id="3.10.20.30:FF:000001">
    <property type="entry name" value="Ribosome-binding ATPase YchF"/>
    <property type="match status" value="1"/>
</dbReference>
<keyword evidence="8 13" id="KW-0378">Hydrolase</keyword>
<dbReference type="GO" id="GO:0016829">
    <property type="term" value="F:lyase activity"/>
    <property type="evidence" value="ECO:0007669"/>
    <property type="project" value="UniProtKB-KW"/>
</dbReference>
<dbReference type="GeneID" id="42006872"/>
<protein>
    <recommendedName>
        <fullName evidence="13">Obg-like ATPase 1</fullName>
    </recommendedName>
</protein>
<dbReference type="GO" id="GO:0046872">
    <property type="term" value="F:metal ion binding"/>
    <property type="evidence" value="ECO:0007669"/>
    <property type="project" value="UniProtKB-KW"/>
</dbReference>
<evidence type="ECO:0000256" key="13">
    <source>
        <dbReference type="HAMAP-Rule" id="MF_03167"/>
    </source>
</evidence>
<dbReference type="InterPro" id="IPR015424">
    <property type="entry name" value="PyrdxlP-dep_Trfase"/>
</dbReference>
<dbReference type="STRING" id="1806994.A0A507BYM7"/>
<feature type="domain" description="OBG-type G" evidence="14">
    <location>
        <begin position="345"/>
        <end position="610"/>
    </location>
</feature>
<dbReference type="InterPro" id="IPR012676">
    <property type="entry name" value="TGS-like"/>
</dbReference>
<dbReference type="Pfam" id="PF01926">
    <property type="entry name" value="MMR_HSR1"/>
    <property type="match status" value="1"/>
</dbReference>
<dbReference type="InterPro" id="IPR006073">
    <property type="entry name" value="GTP-bd"/>
</dbReference>
<evidence type="ECO:0000256" key="8">
    <source>
        <dbReference type="ARBA" id="ARBA00022801"/>
    </source>
</evidence>
<dbReference type="GO" id="GO:0006950">
    <property type="term" value="P:response to stress"/>
    <property type="evidence" value="ECO:0007669"/>
    <property type="project" value="UniProtKB-ARBA"/>
</dbReference>
<dbReference type="GO" id="GO:0044283">
    <property type="term" value="P:small molecule biosynthetic process"/>
    <property type="evidence" value="ECO:0007669"/>
    <property type="project" value="UniProtKB-ARBA"/>
</dbReference>
<dbReference type="InterPro" id="IPR023603">
    <property type="entry name" value="Low_specificity_L-TA-like"/>
</dbReference>
<dbReference type="InterPro" id="IPR013029">
    <property type="entry name" value="YchF_C"/>
</dbReference>
<keyword evidence="11" id="KW-0663">Pyridoxal phosphate</keyword>
<evidence type="ECO:0000259" key="14">
    <source>
        <dbReference type="PROSITE" id="PS51710"/>
    </source>
</evidence>
<dbReference type="SUPFAM" id="SSF52540">
    <property type="entry name" value="P-loop containing nucleoside triphosphate hydrolases"/>
    <property type="match status" value="1"/>
</dbReference>
<evidence type="ECO:0000313" key="17">
    <source>
        <dbReference type="Proteomes" id="UP000319731"/>
    </source>
</evidence>
<dbReference type="GO" id="GO:0005525">
    <property type="term" value="F:GTP binding"/>
    <property type="evidence" value="ECO:0007669"/>
    <property type="project" value="InterPro"/>
</dbReference>
<dbReference type="GO" id="GO:0005524">
    <property type="term" value="F:ATP binding"/>
    <property type="evidence" value="ECO:0007669"/>
    <property type="project" value="UniProtKB-UniRule"/>
</dbReference>
<keyword evidence="9 13" id="KW-0067">ATP-binding</keyword>
<comment type="subcellular location">
    <subcellularLocation>
        <location evidence="3">Cytoplasm</location>
        <location evidence="3">Cytosol</location>
    </subcellularLocation>
</comment>
<dbReference type="CDD" id="cd01900">
    <property type="entry name" value="YchF"/>
    <property type="match status" value="1"/>
</dbReference>
<dbReference type="InterPro" id="IPR041706">
    <property type="entry name" value="YchF_N"/>
</dbReference>
<evidence type="ECO:0000256" key="6">
    <source>
        <dbReference type="ARBA" id="ARBA00022723"/>
    </source>
</evidence>
<comment type="cofactor">
    <cofactor evidence="2">
        <name>Mg(2+)</name>
        <dbReference type="ChEBI" id="CHEBI:18420"/>
    </cofactor>
</comment>
<dbReference type="GO" id="GO:0043023">
    <property type="term" value="F:ribosomal large subunit binding"/>
    <property type="evidence" value="ECO:0007669"/>
    <property type="project" value="UniProtKB-UniRule"/>
</dbReference>
<keyword evidence="5 13" id="KW-0963">Cytoplasm</keyword>
<evidence type="ECO:0000256" key="4">
    <source>
        <dbReference type="ARBA" id="ARBA00006966"/>
    </source>
</evidence>
<dbReference type="CDD" id="cd06502">
    <property type="entry name" value="TA_like"/>
    <property type="match status" value="1"/>
</dbReference>
<dbReference type="PRINTS" id="PR00326">
    <property type="entry name" value="GTP1OBG"/>
</dbReference>
<evidence type="ECO:0000256" key="12">
    <source>
        <dbReference type="ARBA" id="ARBA00023239"/>
    </source>
</evidence>
<dbReference type="SUPFAM" id="SSF53383">
    <property type="entry name" value="PLP-dependent transferases"/>
    <property type="match status" value="1"/>
</dbReference>
<dbReference type="Gene3D" id="3.40.50.300">
    <property type="entry name" value="P-loop containing nucleotide triphosphate hydrolases"/>
    <property type="match status" value="1"/>
</dbReference>
<dbReference type="Pfam" id="PF01212">
    <property type="entry name" value="Beta_elim_lyase"/>
    <property type="match status" value="1"/>
</dbReference>
<accession>A0A507BYM7</accession>
<comment type="caution">
    <text evidence="16">The sequence shown here is derived from an EMBL/GenBank/DDBJ whole genome shotgun (WGS) entry which is preliminary data.</text>
</comment>
<keyword evidence="16" id="KW-0436">Ligase</keyword>
<sequence>MASSGMYSNRGPKIHIKYDFRSDTVTVPTDAMKAAMIQAPVGDDVFGEDESVKALEAHVAKLTGFPSALFICLRTHLLQPPHTIIADSRSHILNYEAAGTALHSQAQVTPVSPLPGFNYLTAAAIQPHLVVDDDVHHAPTRVIELENTLGGEVMPLEAMREIRALANKHNIKVHLDGARLWNACVASGLTLKDYCSLCDSVSLCLSKGLGAPVGSVLVGSTPFVNKARHFRKLFGGGMRQIGMLGAAGLFAIEHHWPQMKGVHENAQYLASQLSKLGFKVSRKTETNMVWFEEGATGVGIDDIQNAASEKGIAMLGARGTECRLVLHHQVPREAIESLLDPSNNLKAGIVGLPNVGKSSFFNALTNSSVPAENFPYCTIDPAESRVAVPDPRFDWLCEHYKPASKVPAWLTVFDIAGLTKGAHEGQGLGNAFLSHIRAVDGILHLTRAFEDSDIVHVEGEIDPVRDLAIIHEELRLKDEEQLNKLVSSKKGEVNRLGSGGSVADKAKKEEFEILSKIHKWVTEEKKDVRQGTWNNKEIEVINPLQLLTAKPVVYLCNLSERDYSRKKNKWLPKIKGYIDANYPGDVLIPYSGILEMKLAAMETPEEKQAYLTELTAKYEAPAPVQSALSKIIITGYQALQLIYFFTAGPDEVRAWTIRKQTKAPQAAGTIHTDFEKTFIQAEVMKYDDLKELGNEAAVRAGGKYLMKGREYVVDDGDIMYFKAGDAKKK</sequence>
<evidence type="ECO:0000313" key="16">
    <source>
        <dbReference type="EMBL" id="TPX30904.1"/>
    </source>
</evidence>
<feature type="domain" description="TGS" evidence="15">
    <location>
        <begin position="640"/>
        <end position="723"/>
    </location>
</feature>
<dbReference type="FunFam" id="3.40.640.10:FF:000030">
    <property type="entry name" value="Low-specificity L-threonine aldolase"/>
    <property type="match status" value="1"/>
</dbReference>
<dbReference type="PROSITE" id="PS51710">
    <property type="entry name" value="G_OBG"/>
    <property type="match status" value="1"/>
</dbReference>
<comment type="similarity">
    <text evidence="4">Belongs to the threonine aldolase family.</text>
</comment>
<evidence type="ECO:0000256" key="2">
    <source>
        <dbReference type="ARBA" id="ARBA00001946"/>
    </source>
</evidence>